<organism evidence="5 6">
    <name type="scientific">Micromonospora craniellae</name>
    <dbReference type="NCBI Taxonomy" id="2294034"/>
    <lineage>
        <taxon>Bacteria</taxon>
        <taxon>Bacillati</taxon>
        <taxon>Actinomycetota</taxon>
        <taxon>Actinomycetes</taxon>
        <taxon>Micromonosporales</taxon>
        <taxon>Micromonosporaceae</taxon>
        <taxon>Micromonospora</taxon>
    </lineage>
</organism>
<dbReference type="AlphaFoldDB" id="A0A372G2W0"/>
<comment type="caution">
    <text evidence="5">The sequence shown here is derived from an EMBL/GenBank/DDBJ whole genome shotgun (WGS) entry which is preliminary data.</text>
</comment>
<dbReference type="GO" id="GO:0003700">
    <property type="term" value="F:DNA-binding transcription factor activity"/>
    <property type="evidence" value="ECO:0007669"/>
    <property type="project" value="InterPro"/>
</dbReference>
<keyword evidence="6" id="KW-1185">Reference proteome</keyword>
<evidence type="ECO:0000256" key="3">
    <source>
        <dbReference type="ARBA" id="ARBA00023163"/>
    </source>
</evidence>
<keyword evidence="3" id="KW-0804">Transcription</keyword>
<evidence type="ECO:0000259" key="4">
    <source>
        <dbReference type="PROSITE" id="PS01124"/>
    </source>
</evidence>
<dbReference type="Gene3D" id="1.10.10.60">
    <property type="entry name" value="Homeodomain-like"/>
    <property type="match status" value="2"/>
</dbReference>
<dbReference type="GO" id="GO:0043565">
    <property type="term" value="F:sequence-specific DNA binding"/>
    <property type="evidence" value="ECO:0007669"/>
    <property type="project" value="InterPro"/>
</dbReference>
<evidence type="ECO:0000256" key="1">
    <source>
        <dbReference type="ARBA" id="ARBA00023015"/>
    </source>
</evidence>
<dbReference type="PROSITE" id="PS01124">
    <property type="entry name" value="HTH_ARAC_FAMILY_2"/>
    <property type="match status" value="1"/>
</dbReference>
<sequence length="326" mass="35977">MDPFDTLLRDVRAEGAAFGRSVLSPSWALRFTDGAPLTLCVPLRGEAWIVHPERDEPLLVRVGEAVVVRGPEPFVLSAEPRSTFRPDELRDVDCRQSSDSRPPVPGTAEQMLLLAGAYHVRGQAPQRLLGGLPPVLVVPDDHDCSSLRDYLDFQLGGVRPGRQVVLDRLLDWLLVCTIRDWFDQPGAEAPRWYRALGDDTVGPALRAMHDSPGEPWTLASLAARAGVSRTTLAKRFTELMGEPPLTYLTDWRMTLAADMLTDTTATVAAMARQLGYSDAFGFSTAFKRVHGVSPREHRKLTQSERQVAVTIDPPPVGQVPRQTLSR</sequence>
<dbReference type="InterPro" id="IPR009057">
    <property type="entry name" value="Homeodomain-like_sf"/>
</dbReference>
<dbReference type="InterPro" id="IPR018062">
    <property type="entry name" value="HTH_AraC-typ_CS"/>
</dbReference>
<gene>
    <name evidence="5" type="ORF">D0Q02_05160</name>
</gene>
<dbReference type="PROSITE" id="PS00041">
    <property type="entry name" value="HTH_ARAC_FAMILY_1"/>
    <property type="match status" value="1"/>
</dbReference>
<evidence type="ECO:0000256" key="2">
    <source>
        <dbReference type="ARBA" id="ARBA00023125"/>
    </source>
</evidence>
<dbReference type="SMART" id="SM00342">
    <property type="entry name" value="HTH_ARAC"/>
    <property type="match status" value="1"/>
</dbReference>
<proteinExistence type="predicted"/>
<dbReference type="InterPro" id="IPR018060">
    <property type="entry name" value="HTH_AraC"/>
</dbReference>
<evidence type="ECO:0000313" key="5">
    <source>
        <dbReference type="EMBL" id="RFS47395.1"/>
    </source>
</evidence>
<evidence type="ECO:0000313" key="6">
    <source>
        <dbReference type="Proteomes" id="UP000262621"/>
    </source>
</evidence>
<dbReference type="EMBL" id="QVFU01000003">
    <property type="protein sequence ID" value="RFS47395.1"/>
    <property type="molecule type" value="Genomic_DNA"/>
</dbReference>
<dbReference type="OrthoDB" id="241790at2"/>
<keyword evidence="1" id="KW-0805">Transcription regulation</keyword>
<keyword evidence="2" id="KW-0238">DNA-binding</keyword>
<dbReference type="InterPro" id="IPR050204">
    <property type="entry name" value="AraC_XylS_family_regulators"/>
</dbReference>
<dbReference type="PANTHER" id="PTHR46796:SF13">
    <property type="entry name" value="HTH-TYPE TRANSCRIPTIONAL ACTIVATOR RHAS"/>
    <property type="match status" value="1"/>
</dbReference>
<dbReference type="PANTHER" id="PTHR46796">
    <property type="entry name" value="HTH-TYPE TRANSCRIPTIONAL ACTIVATOR RHAS-RELATED"/>
    <property type="match status" value="1"/>
</dbReference>
<dbReference type="Pfam" id="PF12852">
    <property type="entry name" value="Cupin_6"/>
    <property type="match status" value="1"/>
</dbReference>
<reference evidence="5 6" key="1">
    <citation type="submission" date="2018-08" db="EMBL/GenBank/DDBJ databases">
        <title>Verrucosispora craniellae sp. nov., isolated from a marine sponge in the South China Sea.</title>
        <authorList>
            <person name="Li L."/>
            <person name="Lin H.W."/>
        </authorList>
    </citation>
    <scope>NUCLEOTIDE SEQUENCE [LARGE SCALE GENOMIC DNA]</scope>
    <source>
        <strain evidence="5 6">LHW63014</strain>
    </source>
</reference>
<feature type="domain" description="HTH araC/xylS-type" evidence="4">
    <location>
        <begin position="202"/>
        <end position="300"/>
    </location>
</feature>
<dbReference type="RefSeq" id="WP_117226833.1">
    <property type="nucleotide sequence ID" value="NZ_CP061725.1"/>
</dbReference>
<name>A0A372G2W0_9ACTN</name>
<protein>
    <submittedName>
        <fullName evidence="5">AraC family transcriptional regulator</fullName>
    </submittedName>
</protein>
<dbReference type="Pfam" id="PF12833">
    <property type="entry name" value="HTH_18"/>
    <property type="match status" value="1"/>
</dbReference>
<dbReference type="Proteomes" id="UP000262621">
    <property type="component" value="Unassembled WGS sequence"/>
</dbReference>
<dbReference type="SUPFAM" id="SSF46689">
    <property type="entry name" value="Homeodomain-like"/>
    <property type="match status" value="2"/>
</dbReference>
<dbReference type="InterPro" id="IPR032783">
    <property type="entry name" value="AraC_lig"/>
</dbReference>
<accession>A0A372G2W0</accession>